<dbReference type="SUPFAM" id="SSF49410">
    <property type="entry name" value="Alpha-macroglobulin receptor domain"/>
    <property type="match status" value="1"/>
</dbReference>
<dbReference type="Pfam" id="PF00078">
    <property type="entry name" value="RVT_1"/>
    <property type="match status" value="1"/>
</dbReference>
<evidence type="ECO:0000313" key="1">
    <source>
        <dbReference type="EMBL" id="CAB4020269.1"/>
    </source>
</evidence>
<dbReference type="EMBL" id="CACRXK020010869">
    <property type="protein sequence ID" value="CAB4020269.1"/>
    <property type="molecule type" value="Genomic_DNA"/>
</dbReference>
<organism evidence="1 2">
    <name type="scientific">Paramuricea clavata</name>
    <name type="common">Red gorgonian</name>
    <name type="synonym">Violescent sea-whip</name>
    <dbReference type="NCBI Taxonomy" id="317549"/>
    <lineage>
        <taxon>Eukaryota</taxon>
        <taxon>Metazoa</taxon>
        <taxon>Cnidaria</taxon>
        <taxon>Anthozoa</taxon>
        <taxon>Octocorallia</taxon>
        <taxon>Malacalcyonacea</taxon>
        <taxon>Plexauridae</taxon>
        <taxon>Paramuricea</taxon>
    </lineage>
</organism>
<dbReference type="InterPro" id="IPR036595">
    <property type="entry name" value="A-macroglobulin_rcpt-bd_sf"/>
</dbReference>
<feature type="non-terminal residue" evidence="1">
    <location>
        <position position="1"/>
    </location>
</feature>
<keyword evidence="2" id="KW-1185">Reference proteome</keyword>
<dbReference type="Gene3D" id="2.60.40.690">
    <property type="entry name" value="Alpha-macroglobulin, receptor-binding domain"/>
    <property type="match status" value="1"/>
</dbReference>
<dbReference type="Proteomes" id="UP001152795">
    <property type="component" value="Unassembled WGS sequence"/>
</dbReference>
<keyword evidence="1" id="KW-0548">Nucleotidyltransferase</keyword>
<dbReference type="GO" id="GO:0003964">
    <property type="term" value="F:RNA-directed DNA polymerase activity"/>
    <property type="evidence" value="ECO:0007669"/>
    <property type="project" value="UniProtKB-KW"/>
</dbReference>
<dbReference type="Pfam" id="PF07677">
    <property type="entry name" value="A2M_recep"/>
    <property type="match status" value="1"/>
</dbReference>
<gene>
    <name evidence="1" type="ORF">PACLA_8A006087</name>
</gene>
<dbReference type="InterPro" id="IPR000477">
    <property type="entry name" value="RT_dom"/>
</dbReference>
<evidence type="ECO:0000313" key="2">
    <source>
        <dbReference type="Proteomes" id="UP001152795"/>
    </source>
</evidence>
<reference evidence="1" key="1">
    <citation type="submission" date="2020-04" db="EMBL/GenBank/DDBJ databases">
        <authorList>
            <person name="Alioto T."/>
            <person name="Alioto T."/>
            <person name="Gomez Garrido J."/>
        </authorList>
    </citation>
    <scope>NUCLEOTIDE SEQUENCE</scope>
    <source>
        <strain evidence="1">A484AB</strain>
    </source>
</reference>
<keyword evidence="1" id="KW-0808">Transferase</keyword>
<dbReference type="GO" id="GO:0005576">
    <property type="term" value="C:extracellular region"/>
    <property type="evidence" value="ECO:0007669"/>
    <property type="project" value="InterPro"/>
</dbReference>
<protein>
    <submittedName>
        <fullName evidence="1">RNA-directed DNA polymerase from transposon X-element</fullName>
    </submittedName>
</protein>
<feature type="non-terminal residue" evidence="1">
    <location>
        <position position="588"/>
    </location>
</feature>
<dbReference type="SMART" id="SM01361">
    <property type="entry name" value="A2M_recep"/>
    <property type="match status" value="1"/>
</dbReference>
<comment type="caution">
    <text evidence="1">The sequence shown here is derived from an EMBL/GenBank/DDBJ whole genome shotgun (WGS) entry which is preliminary data.</text>
</comment>
<dbReference type="OrthoDB" id="5989319at2759"/>
<dbReference type="InterPro" id="IPR009048">
    <property type="entry name" value="A-macroglobulin_rcpt-bd"/>
</dbReference>
<proteinExistence type="predicted"/>
<dbReference type="PANTHER" id="PTHR33332">
    <property type="entry name" value="REVERSE TRANSCRIPTASE DOMAIN-CONTAINING PROTEIN"/>
    <property type="match status" value="1"/>
</dbReference>
<keyword evidence="1" id="KW-0695">RNA-directed DNA polymerase</keyword>
<accession>A0A6S7ITA7</accession>
<sequence length="588" mass="66930">RRPSQTTISQRRQIGITWLKEDASNMAIVDVKLVSGFSVNENVLKEKLKRSETLVEFSAVSRESEALLKRYEIEEQNVILYFDEIKKMSFSLDIIQTTLVKKTKPGVVRVYDYYDPARSVRNKTADILDYICECKLDVVGITESWLCSDDAAVRTELCPDRYKFLDHPRDGLRGSGTGLIYRDSLCAKKLDAGIKHRFISVHASVICDLLPAKPVMSIKRVSYRKLKCVNMTCLNQDLAATALCATCRGEPTNLLPDDVDALARHYNETLSSLTNCHAPLKTKSFKVKRNRVTYLMNEARRTFCTNFIKENSDNQGKLFRAANKLFVAKDELCFPNYHNNTALATDIGEFFVRKISRIRSDIAAMVIDFSVSDLVPDDRVVNKDIALNSFRCLTENEVQDLIQASTKKSCALDPMSTSLVIRLTPLRPVITHIINSLLLTGHFPDKWKEALVKPLIKKKGLDASFTNLQPISNLYYVSKLTERAVYDQTYHHNMTHELFPLLQSAYRKGHSTETALLRVQNDILMNMDRQQVTLLVLLDLSAAFDTVDHGILLHRMETSFGITGTVLEWFRSYLTNRSQRVVFGPFRT</sequence>
<dbReference type="AlphaFoldDB" id="A0A6S7ITA7"/>
<name>A0A6S7ITA7_PARCT</name>